<dbReference type="InterPro" id="IPR050111">
    <property type="entry name" value="C-type_lectin/snaclec_domain"/>
</dbReference>
<evidence type="ECO:0000259" key="2">
    <source>
        <dbReference type="PROSITE" id="PS50041"/>
    </source>
</evidence>
<dbReference type="SUPFAM" id="SSF56436">
    <property type="entry name" value="C-type lectin-like"/>
    <property type="match status" value="1"/>
</dbReference>
<dbReference type="Ensembl" id="ENSHCOT00000017050.1">
    <property type="protein sequence ID" value="ENSHCOP00000010591.1"/>
    <property type="gene ID" value="ENSHCOG00000013228.1"/>
</dbReference>
<dbReference type="Pfam" id="PF00059">
    <property type="entry name" value="Lectin_C"/>
    <property type="match status" value="1"/>
</dbReference>
<protein>
    <submittedName>
        <fullName evidence="3">Uncharacterized LOC109515000</fullName>
    </submittedName>
</protein>
<evidence type="ECO:0000313" key="3">
    <source>
        <dbReference type="Ensembl" id="ENSHCOP00000010591.1"/>
    </source>
</evidence>
<evidence type="ECO:0000313" key="4">
    <source>
        <dbReference type="Proteomes" id="UP000264820"/>
    </source>
</evidence>
<reference evidence="3" key="2">
    <citation type="submission" date="2025-09" db="UniProtKB">
        <authorList>
            <consortium name="Ensembl"/>
        </authorList>
    </citation>
    <scope>IDENTIFICATION</scope>
</reference>
<proteinExistence type="predicted"/>
<feature type="region of interest" description="Disordered" evidence="1">
    <location>
        <begin position="137"/>
        <end position="158"/>
    </location>
</feature>
<dbReference type="Proteomes" id="UP000264820">
    <property type="component" value="Unplaced"/>
</dbReference>
<name>A0A3Q2YBI0_HIPCM</name>
<organism evidence="3 4">
    <name type="scientific">Hippocampus comes</name>
    <name type="common">Tiger tail seahorse</name>
    <dbReference type="NCBI Taxonomy" id="109280"/>
    <lineage>
        <taxon>Eukaryota</taxon>
        <taxon>Metazoa</taxon>
        <taxon>Chordata</taxon>
        <taxon>Craniata</taxon>
        <taxon>Vertebrata</taxon>
        <taxon>Euteleostomi</taxon>
        <taxon>Actinopterygii</taxon>
        <taxon>Neopterygii</taxon>
        <taxon>Teleostei</taxon>
        <taxon>Neoteleostei</taxon>
        <taxon>Acanthomorphata</taxon>
        <taxon>Syngnathiaria</taxon>
        <taxon>Syngnathiformes</taxon>
        <taxon>Syngnathoidei</taxon>
        <taxon>Syngnathidae</taxon>
        <taxon>Hippocampus</taxon>
    </lineage>
</organism>
<dbReference type="Gene3D" id="3.10.100.10">
    <property type="entry name" value="Mannose-Binding Protein A, subunit A"/>
    <property type="match status" value="1"/>
</dbReference>
<dbReference type="PROSITE" id="PS50041">
    <property type="entry name" value="C_TYPE_LECTIN_2"/>
    <property type="match status" value="1"/>
</dbReference>
<dbReference type="InterPro" id="IPR016187">
    <property type="entry name" value="CTDL_fold"/>
</dbReference>
<sequence>MKGLHYRYFVSGKTCLLVFFYRMSKSVPLLLLLTLSGLRAAPIAPLRGLPKPSSPFGLSDDSQQNDILGHIPDGFHQGTEPSKGFVDNGLVQDHINEITRRTALAHNLIEEKSGPVERKHWLADEVPIDVPAQRNGGGWVRVEEPSSSHLPEGFRQGTEPFMSIPDGFRQGTEPFMSIPDGFRQGSEPVVSLPKGFRQGTEPTIPISGDLKLEAKPSAFIPDGFRQGTEPFLTIPDGFRQGTERSMIIPDGFRQGTEPFLTIPDGFRQGTERSMIIPDGFRQGTEPFLTIPDGFRQGTERSMIIPDGFRQGTEPFLTIPDGFRQETEPSMIIPDGFRQGSEPFLTIPDGFRQGTEPSMRIPDGFRQGTEPSDSIISGSGWEAEPIASNPGTFRQGTEPTNYIPSGFRQGTQPSLHMPEDFRQGTGPIVQTPKGQDRSTSWLPTQTCQGEVINGKCYEFNPTPLGFTEAQDLCKAHNPHAELASVTSGDLHSRLVSLVTNGGERSPQLTWLGATVKNQQASWLDGSEMNYSDWMPGHPNIHTDKPVCVEMFKIDESWWTAADCDLKRASICSYQIAA</sequence>
<dbReference type="PANTHER" id="PTHR22803">
    <property type="entry name" value="MANNOSE, PHOSPHOLIPASE, LECTIN RECEPTOR RELATED"/>
    <property type="match status" value="1"/>
</dbReference>
<dbReference type="InterPro" id="IPR001304">
    <property type="entry name" value="C-type_lectin-like"/>
</dbReference>
<accession>A0A3Q2YBI0</accession>
<keyword evidence="4" id="KW-1185">Reference proteome</keyword>
<evidence type="ECO:0000256" key="1">
    <source>
        <dbReference type="SAM" id="MobiDB-lite"/>
    </source>
</evidence>
<dbReference type="OMA" id="EPRMSIP"/>
<feature type="domain" description="C-type lectin" evidence="2">
    <location>
        <begin position="451"/>
        <end position="571"/>
    </location>
</feature>
<reference evidence="3" key="1">
    <citation type="submission" date="2025-08" db="UniProtKB">
        <authorList>
            <consortium name="Ensembl"/>
        </authorList>
    </citation>
    <scope>IDENTIFICATION</scope>
</reference>
<dbReference type="GeneTree" id="ENSGT00940000166048"/>
<dbReference type="InterPro" id="IPR016186">
    <property type="entry name" value="C-type_lectin-like/link_sf"/>
</dbReference>
<dbReference type="AlphaFoldDB" id="A0A3Q2YBI0"/>
<dbReference type="SMART" id="SM00034">
    <property type="entry name" value="CLECT"/>
    <property type="match status" value="1"/>
</dbReference>